<name>A0ABT6AL92_9BURK</name>
<gene>
    <name evidence="2" type="ORF">P3W85_10500</name>
</gene>
<keyword evidence="3" id="KW-1185">Reference proteome</keyword>
<evidence type="ECO:0000313" key="2">
    <source>
        <dbReference type="EMBL" id="MDF3833376.1"/>
    </source>
</evidence>
<keyword evidence="2" id="KW-0966">Cell projection</keyword>
<keyword evidence="2" id="KW-0282">Flagellum</keyword>
<evidence type="ECO:0000259" key="1">
    <source>
        <dbReference type="Pfam" id="PF02120"/>
    </source>
</evidence>
<organism evidence="2 3">
    <name type="scientific">Cupriavidus basilensis</name>
    <dbReference type="NCBI Taxonomy" id="68895"/>
    <lineage>
        <taxon>Bacteria</taxon>
        <taxon>Pseudomonadati</taxon>
        <taxon>Pseudomonadota</taxon>
        <taxon>Betaproteobacteria</taxon>
        <taxon>Burkholderiales</taxon>
        <taxon>Burkholderiaceae</taxon>
        <taxon>Cupriavidus</taxon>
    </lineage>
</organism>
<dbReference type="InterPro" id="IPR038610">
    <property type="entry name" value="FliK-like_C_sf"/>
</dbReference>
<protein>
    <submittedName>
        <fullName evidence="2">Flagellar hook-length control protein FliK</fullName>
    </submittedName>
</protein>
<dbReference type="Gene3D" id="3.30.750.140">
    <property type="match status" value="1"/>
</dbReference>
<feature type="non-terminal residue" evidence="2">
    <location>
        <position position="1"/>
    </location>
</feature>
<dbReference type="Pfam" id="PF02120">
    <property type="entry name" value="Flg_hook"/>
    <property type="match status" value="1"/>
</dbReference>
<evidence type="ECO:0000313" key="3">
    <source>
        <dbReference type="Proteomes" id="UP001216674"/>
    </source>
</evidence>
<dbReference type="EMBL" id="JARJLM010000179">
    <property type="protein sequence ID" value="MDF3833376.1"/>
    <property type="molecule type" value="Genomic_DNA"/>
</dbReference>
<dbReference type="Proteomes" id="UP001216674">
    <property type="component" value="Unassembled WGS sequence"/>
</dbReference>
<feature type="domain" description="Flagellar hook-length control protein-like C-terminal" evidence="1">
    <location>
        <begin position="67"/>
        <end position="132"/>
    </location>
</feature>
<sequence>PSQLASASGPAVHADATTLVRQQLDTLATQQFRWMGEAWPGTPMEWQIAREQDDNPARAHGEPDAIAGGVWSTRLVLEFPNLGTVEARLSLTGNGIEARLAAPASVNLLKAARAQLQDRLAATGLDLTALAVEGVLSPAGSSRQ</sequence>
<proteinExistence type="predicted"/>
<keyword evidence="2" id="KW-0969">Cilium</keyword>
<accession>A0ABT6AL92</accession>
<reference evidence="2 3" key="1">
    <citation type="submission" date="2023-03" db="EMBL/GenBank/DDBJ databases">
        <title>Draft assemblies of triclosan tolerant bacteria isolated from returned activated sludge.</title>
        <authorList>
            <person name="Van Hamelsveld S."/>
        </authorList>
    </citation>
    <scope>NUCLEOTIDE SEQUENCE [LARGE SCALE GENOMIC DNA]</scope>
    <source>
        <strain evidence="2 3">GW210010_S58</strain>
    </source>
</reference>
<comment type="caution">
    <text evidence="2">The sequence shown here is derived from an EMBL/GenBank/DDBJ whole genome shotgun (WGS) entry which is preliminary data.</text>
</comment>
<dbReference type="InterPro" id="IPR021136">
    <property type="entry name" value="Flagellar_hook_control-like_C"/>
</dbReference>
<dbReference type="RefSeq" id="WP_276264739.1">
    <property type="nucleotide sequence ID" value="NZ_JARJLM010000179.1"/>
</dbReference>